<accession>A0A2R8FCV6</accession>
<dbReference type="Proteomes" id="UP000273054">
    <property type="component" value="Segment"/>
</dbReference>
<dbReference type="EMBL" id="LT994651">
    <property type="protein sequence ID" value="SPN78837.1"/>
    <property type="molecule type" value="Genomic_DNA"/>
</dbReference>
<dbReference type="Pfam" id="PF19083">
    <property type="entry name" value="DUF5774"/>
    <property type="match status" value="1"/>
</dbReference>
<evidence type="ECO:0000313" key="1">
    <source>
        <dbReference type="EMBL" id="SPN78837.1"/>
    </source>
</evidence>
<organism evidence="1">
    <name type="scientific">Brazilian cedratvirus IHUMI</name>
    <dbReference type="NCBI Taxonomy" id="2126980"/>
    <lineage>
        <taxon>Viruses</taxon>
        <taxon>Pithoviruses</taxon>
        <taxon>Orthocedratvirinae</taxon>
        <taxon>Alphacedratvirus</taxon>
        <taxon>Alphacedratvirus brasiliense</taxon>
    </lineage>
</organism>
<gene>
    <name evidence="1" type="ORF">BRZCDTV_25</name>
</gene>
<name>A0A2R8FCV6_9VIRU</name>
<keyword evidence="2" id="KW-1185">Reference proteome</keyword>
<proteinExistence type="predicted"/>
<reference evidence="1" key="1">
    <citation type="submission" date="2018-03" db="EMBL/GenBank/DDBJ databases">
        <authorList>
            <consortium name="Urmite Genomes"/>
        </authorList>
    </citation>
    <scope>NUCLEOTIDE SEQUENCE [LARGE SCALE GENOMIC DNA]</scope>
    <source>
        <strain evidence="1">IHUMI-27.7</strain>
    </source>
</reference>
<sequence>MGARSSKNKGTDLRVNIKIYKEWEGTNSDVTEELRKTLCMAQYGKELERVKILWFRASPDHIIPILVREEDSLEFLERIILPEARRIYQKDLRVDRVSLLGEFTKENFYDKIDESTVTRGTDLKGKRKVFCL</sequence>
<protein>
    <submittedName>
        <fullName evidence="1">Uncharacterized protein</fullName>
    </submittedName>
</protein>
<evidence type="ECO:0000313" key="2">
    <source>
        <dbReference type="Proteomes" id="UP000273054"/>
    </source>
</evidence>
<dbReference type="InterPro" id="IPR043923">
    <property type="entry name" value="DUF5774"/>
</dbReference>